<evidence type="ECO:0000313" key="3">
    <source>
        <dbReference type="EMBL" id="KGN42701.1"/>
    </source>
</evidence>
<dbReference type="EMBL" id="AVPL01000003">
    <property type="protein sequence ID" value="KGN42701.1"/>
    <property type="molecule type" value="Genomic_DNA"/>
</dbReference>
<evidence type="ECO:0000313" key="4">
    <source>
        <dbReference type="Proteomes" id="UP000030013"/>
    </source>
</evidence>
<evidence type="ECO:0008006" key="5">
    <source>
        <dbReference type="Google" id="ProtNLM"/>
    </source>
</evidence>
<keyword evidence="1" id="KW-0472">Membrane</keyword>
<dbReference type="Proteomes" id="UP000030013">
    <property type="component" value="Unassembled WGS sequence"/>
</dbReference>
<feature type="chain" id="PRO_5001971810" description="PDGLE domain-containing protein" evidence="2">
    <location>
        <begin position="33"/>
        <end position="112"/>
    </location>
</feature>
<feature type="signal peptide" evidence="2">
    <location>
        <begin position="1"/>
        <end position="32"/>
    </location>
</feature>
<dbReference type="RefSeq" id="WP_035932509.1">
    <property type="nucleotide sequence ID" value="NZ_AVPL01000003.1"/>
</dbReference>
<accession>A0A0A0K4F1</accession>
<protein>
    <recommendedName>
        <fullName evidence="5">PDGLE domain-containing protein</fullName>
    </recommendedName>
</protein>
<evidence type="ECO:0000256" key="2">
    <source>
        <dbReference type="SAM" id="SignalP"/>
    </source>
</evidence>
<reference evidence="3 4" key="1">
    <citation type="submission" date="2013-08" db="EMBL/GenBank/DDBJ databases">
        <title>The genome sequence of Knoellia aerolata.</title>
        <authorList>
            <person name="Zhu W."/>
            <person name="Wang G."/>
        </authorList>
    </citation>
    <scope>NUCLEOTIDE SEQUENCE [LARGE SCALE GENOMIC DNA]</scope>
    <source>
        <strain evidence="3 4">DSM 18566</strain>
    </source>
</reference>
<evidence type="ECO:0000256" key="1">
    <source>
        <dbReference type="SAM" id="Phobius"/>
    </source>
</evidence>
<keyword evidence="1" id="KW-0812">Transmembrane</keyword>
<feature type="transmembrane region" description="Helical" evidence="1">
    <location>
        <begin position="80"/>
        <end position="100"/>
    </location>
</feature>
<keyword evidence="1" id="KW-1133">Transmembrane helix</keyword>
<dbReference type="AlphaFoldDB" id="A0A0A0K4F1"/>
<keyword evidence="2" id="KW-0732">Signal</keyword>
<proteinExistence type="predicted"/>
<organism evidence="3 4">
    <name type="scientific">Knoellia aerolata DSM 18566</name>
    <dbReference type="NCBI Taxonomy" id="1385519"/>
    <lineage>
        <taxon>Bacteria</taxon>
        <taxon>Bacillati</taxon>
        <taxon>Actinomycetota</taxon>
        <taxon>Actinomycetes</taxon>
        <taxon>Micrococcales</taxon>
        <taxon>Intrasporangiaceae</taxon>
        <taxon>Knoellia</taxon>
    </lineage>
</organism>
<name>A0A0A0K4F1_9MICO</name>
<keyword evidence="4" id="KW-1185">Reference proteome</keyword>
<sequence length="112" mass="11185">MRTSTSTIVGRAAAALATVALAGLITVVPAHAEPNLLDDGAITPAELRVWENENAGTTGDAAPTDPRPTTVALDDNAVEYLQVALGALGGMAVVGGLVAATSGRRHGHAHPA</sequence>
<gene>
    <name evidence="3" type="ORF">N801_13930</name>
</gene>
<comment type="caution">
    <text evidence="3">The sequence shown here is derived from an EMBL/GenBank/DDBJ whole genome shotgun (WGS) entry which is preliminary data.</text>
</comment>